<dbReference type="InterPro" id="IPR036765">
    <property type="entry name" value="ZipA_FtsZ-bd_C_sf"/>
</dbReference>
<keyword evidence="6 9" id="KW-0472">Membrane</keyword>
<accession>A0A0W0VEX9</accession>
<evidence type="ECO:0000256" key="7">
    <source>
        <dbReference type="ARBA" id="ARBA00023306"/>
    </source>
</evidence>
<evidence type="ECO:0000256" key="6">
    <source>
        <dbReference type="ARBA" id="ARBA00023136"/>
    </source>
</evidence>
<name>A0A0W0VEX9_9GAMM</name>
<dbReference type="GO" id="GO:0032153">
    <property type="term" value="C:cell division site"/>
    <property type="evidence" value="ECO:0007669"/>
    <property type="project" value="TreeGrafter"/>
</dbReference>
<dbReference type="GO" id="GO:0000917">
    <property type="term" value="P:division septum assembly"/>
    <property type="evidence" value="ECO:0007669"/>
    <property type="project" value="TreeGrafter"/>
</dbReference>
<reference evidence="13 14" key="1">
    <citation type="submission" date="2015-11" db="EMBL/GenBank/DDBJ databases">
        <title>Genomic analysis of 38 Legionella species identifies large and diverse effector repertoires.</title>
        <authorList>
            <person name="Burstein D."/>
            <person name="Amaro F."/>
            <person name="Zusman T."/>
            <person name="Lifshitz Z."/>
            <person name="Cohen O."/>
            <person name="Gilbert J.A."/>
            <person name="Pupko T."/>
            <person name="Shuman H.A."/>
            <person name="Segal G."/>
        </authorList>
    </citation>
    <scope>NUCLEOTIDE SEQUENCE [LARGE SCALE GENOMIC DNA]</scope>
    <source>
        <strain evidence="13 14">BL-540</strain>
    </source>
</reference>
<keyword evidence="5 11" id="KW-1133">Transmembrane helix</keyword>
<comment type="subcellular location">
    <subcellularLocation>
        <location evidence="9">Cell inner membrane</location>
        <topology evidence="9">Single-pass type I membrane protein</topology>
    </subcellularLocation>
</comment>
<dbReference type="GO" id="GO:0005886">
    <property type="term" value="C:plasma membrane"/>
    <property type="evidence" value="ECO:0007669"/>
    <property type="project" value="UniProtKB-SubCell"/>
</dbReference>
<evidence type="ECO:0000256" key="5">
    <source>
        <dbReference type="ARBA" id="ARBA00022989"/>
    </source>
</evidence>
<evidence type="ECO:0000313" key="13">
    <source>
        <dbReference type="EMBL" id="KTD18201.1"/>
    </source>
</evidence>
<gene>
    <name evidence="13" type="ORF">Ljor_2507</name>
</gene>
<dbReference type="STRING" id="456.Ljor_2507"/>
<comment type="function">
    <text evidence="8">Essential cell division protein that stabilizes the FtsZ protofilaments by cross-linking them and that serves as a cytoplasmic membrane anchor for the Z ring. Also required for the recruitment to the septal ring of downstream cell division proteins.</text>
</comment>
<dbReference type="Pfam" id="PF04354">
    <property type="entry name" value="ZipA_C"/>
    <property type="match status" value="1"/>
</dbReference>
<dbReference type="AlphaFoldDB" id="A0A0W0VEX9"/>
<comment type="caution">
    <text evidence="13">The sequence shown here is derived from an EMBL/GenBank/DDBJ whole genome shotgun (WGS) entry which is preliminary data.</text>
</comment>
<evidence type="ECO:0000313" key="14">
    <source>
        <dbReference type="Proteomes" id="UP000055035"/>
    </source>
</evidence>
<dbReference type="RefSeq" id="WP_058471882.1">
    <property type="nucleotide sequence ID" value="NZ_CAAAIC010000010.1"/>
</dbReference>
<dbReference type="OrthoDB" id="7054914at2"/>
<evidence type="ECO:0000256" key="1">
    <source>
        <dbReference type="ARBA" id="ARBA00022475"/>
    </source>
</evidence>
<dbReference type="EMBL" id="LNYJ01000011">
    <property type="protein sequence ID" value="KTD18201.1"/>
    <property type="molecule type" value="Genomic_DNA"/>
</dbReference>
<dbReference type="PANTHER" id="PTHR38685:SF1">
    <property type="entry name" value="CELL DIVISION PROTEIN ZIPA"/>
    <property type="match status" value="1"/>
</dbReference>
<evidence type="ECO:0000256" key="2">
    <source>
        <dbReference type="ARBA" id="ARBA00022519"/>
    </source>
</evidence>
<evidence type="ECO:0000259" key="12">
    <source>
        <dbReference type="SMART" id="SM00771"/>
    </source>
</evidence>
<keyword evidence="4 9" id="KW-0812">Transmembrane</keyword>
<keyword evidence="2 9" id="KW-0997">Cell inner membrane</keyword>
<proteinExistence type="inferred from homology"/>
<evidence type="ECO:0000256" key="9">
    <source>
        <dbReference type="RuleBase" id="RU003613"/>
    </source>
</evidence>
<keyword evidence="1 9" id="KW-1003">Cell membrane</keyword>
<dbReference type="PANTHER" id="PTHR38685">
    <property type="entry name" value="CELL DIVISION PROTEIN ZIPA"/>
    <property type="match status" value="1"/>
</dbReference>
<evidence type="ECO:0000256" key="4">
    <source>
        <dbReference type="ARBA" id="ARBA00022692"/>
    </source>
</evidence>
<dbReference type="InterPro" id="IPR011919">
    <property type="entry name" value="Cell_div_ZipA"/>
</dbReference>
<dbReference type="SMART" id="SM00771">
    <property type="entry name" value="ZipA_C"/>
    <property type="match status" value="1"/>
</dbReference>
<feature type="region of interest" description="Disordered" evidence="10">
    <location>
        <begin position="68"/>
        <end position="100"/>
    </location>
</feature>
<dbReference type="Gene3D" id="3.30.1400.10">
    <property type="entry name" value="ZipA, C-terminal FtsZ-binding domain"/>
    <property type="match status" value="1"/>
</dbReference>
<dbReference type="InterPro" id="IPR007449">
    <property type="entry name" value="ZipA_FtsZ-bd_C"/>
</dbReference>
<evidence type="ECO:0000256" key="11">
    <source>
        <dbReference type="SAM" id="Phobius"/>
    </source>
</evidence>
<sequence>MQANWSLILNVLLLIGVVVAIGRLMKARRQSLNPINYQPSLGSQNPLGPQVESKNFDDIIAIRKVNHGHAEQQESPFEPISRPVKNSSNPNENEEAQLPVEKKGAAKSLMIFLLAKGNRQLAGYELLQTVLAAGLRFGDGQLFHRHQHANGQGPVLCSLAAATATGVFDLQNIGAFSVRGLCLFMHSSGNPTIDAERLTIMHETAKQLADGLDSHLLDDQRQPFTDASLSRYYQLLNIPEQHELSALA</sequence>
<evidence type="ECO:0000256" key="10">
    <source>
        <dbReference type="SAM" id="MobiDB-lite"/>
    </source>
</evidence>
<keyword evidence="7 8" id="KW-0131">Cell cycle</keyword>
<feature type="transmembrane region" description="Helical" evidence="11">
    <location>
        <begin position="6"/>
        <end position="25"/>
    </location>
</feature>
<comment type="similarity">
    <text evidence="8">Belongs to the ZipA family.</text>
</comment>
<dbReference type="SUPFAM" id="SSF64383">
    <property type="entry name" value="Cell-division protein ZipA, C-terminal domain"/>
    <property type="match status" value="1"/>
</dbReference>
<dbReference type="PATRIC" id="fig|456.5.peg.2695"/>
<organism evidence="13 14">
    <name type="scientific">Legionella jordanis</name>
    <dbReference type="NCBI Taxonomy" id="456"/>
    <lineage>
        <taxon>Bacteria</taxon>
        <taxon>Pseudomonadati</taxon>
        <taxon>Pseudomonadota</taxon>
        <taxon>Gammaproteobacteria</taxon>
        <taxon>Legionellales</taxon>
        <taxon>Legionellaceae</taxon>
        <taxon>Legionella</taxon>
    </lineage>
</organism>
<keyword evidence="14" id="KW-1185">Reference proteome</keyword>
<dbReference type="Proteomes" id="UP000055035">
    <property type="component" value="Unassembled WGS sequence"/>
</dbReference>
<keyword evidence="3 8" id="KW-0132">Cell division</keyword>
<protein>
    <recommendedName>
        <fullName evidence="8">Cell division protein ZipA</fullName>
    </recommendedName>
</protein>
<evidence type="ECO:0000256" key="8">
    <source>
        <dbReference type="RuleBase" id="RU003612"/>
    </source>
</evidence>
<evidence type="ECO:0000256" key="3">
    <source>
        <dbReference type="ARBA" id="ARBA00022618"/>
    </source>
</evidence>
<feature type="domain" description="ZipA C-terminal FtsZ-binding" evidence="12">
    <location>
        <begin position="105"/>
        <end position="236"/>
    </location>
</feature>